<dbReference type="Gene3D" id="3.10.420.10">
    <property type="entry name" value="SecB-like"/>
    <property type="match status" value="1"/>
</dbReference>
<dbReference type="InterPro" id="IPR035958">
    <property type="entry name" value="SecB-like_sf"/>
</dbReference>
<accession>A0A426D4Z8</accession>
<reference evidence="2 3" key="1">
    <citation type="submission" date="2018-08" db="EMBL/GenBank/DDBJ databases">
        <title>Genome Lactobacillus garii FI11369.</title>
        <authorList>
            <person name="Diaz M."/>
            <person name="Narbad A."/>
        </authorList>
    </citation>
    <scope>NUCLEOTIDE SEQUENCE [LARGE SCALE GENOMIC DNA]</scope>
    <source>
        <strain evidence="2 3">FI11369</strain>
    </source>
</reference>
<evidence type="ECO:0000256" key="1">
    <source>
        <dbReference type="ARBA" id="ARBA00009990"/>
    </source>
</evidence>
<protein>
    <submittedName>
        <fullName evidence="2">Preprotein translocase subunit SecB</fullName>
    </submittedName>
</protein>
<comment type="caution">
    <text evidence="2">The sequence shown here is derived from an EMBL/GenBank/DDBJ whole genome shotgun (WGS) entry which is preliminary data.</text>
</comment>
<dbReference type="InterPro" id="IPR003708">
    <property type="entry name" value="SecB"/>
</dbReference>
<keyword evidence="3" id="KW-1185">Reference proteome</keyword>
<evidence type="ECO:0000313" key="2">
    <source>
        <dbReference type="EMBL" id="RRK09757.1"/>
    </source>
</evidence>
<name>A0A426D4Z8_9LACO</name>
<dbReference type="EMBL" id="QWZQ01000040">
    <property type="protein sequence ID" value="RRK09757.1"/>
    <property type="molecule type" value="Genomic_DNA"/>
</dbReference>
<dbReference type="GO" id="GO:0051262">
    <property type="term" value="P:protein tetramerization"/>
    <property type="evidence" value="ECO:0007669"/>
    <property type="project" value="InterPro"/>
</dbReference>
<dbReference type="Proteomes" id="UP000283633">
    <property type="component" value="Unassembled WGS sequence"/>
</dbReference>
<dbReference type="PANTHER" id="PTHR36918">
    <property type="match status" value="1"/>
</dbReference>
<dbReference type="Pfam" id="PF02556">
    <property type="entry name" value="SecB"/>
    <property type="match status" value="1"/>
</dbReference>
<dbReference type="AlphaFoldDB" id="A0A426D4Z8"/>
<proteinExistence type="inferred from homology"/>
<dbReference type="PANTHER" id="PTHR36918:SF1">
    <property type="entry name" value="PROTEIN-EXPORT PROTEIN SECB"/>
    <property type="match status" value="1"/>
</dbReference>
<gene>
    <name evidence="2" type="ORF">D1831_10905</name>
</gene>
<comment type="similarity">
    <text evidence="1">Belongs to the SecB family.</text>
</comment>
<dbReference type="GO" id="GO:0015031">
    <property type="term" value="P:protein transport"/>
    <property type="evidence" value="ECO:0007669"/>
    <property type="project" value="InterPro"/>
</dbReference>
<dbReference type="SUPFAM" id="SSF54611">
    <property type="entry name" value="SecB-like"/>
    <property type="match status" value="1"/>
</dbReference>
<organism evidence="2 3">
    <name type="scientific">Lactiplantibacillus garii</name>
    <dbReference type="NCBI Taxonomy" id="2306423"/>
    <lineage>
        <taxon>Bacteria</taxon>
        <taxon>Bacillati</taxon>
        <taxon>Bacillota</taxon>
        <taxon>Bacilli</taxon>
        <taxon>Lactobacillales</taxon>
        <taxon>Lactobacillaceae</taxon>
        <taxon>Lactiplantibacillus</taxon>
    </lineage>
</organism>
<sequence>MAVLEFKGYSVEELSYQKNRTYQAKKREVDLNPKVEISNTFNQDEIGVTVTVRVGSLKGTAAPFVVVASVRGTFRYQSTEDTGHIGVDTLVKKNAVAILYPYVRALVSSITNASNDYPAFILPTINVAQVLDERGSNSQAAD</sequence>
<dbReference type="RefSeq" id="WP_125072952.1">
    <property type="nucleotide sequence ID" value="NZ_QWZQ01000040.1"/>
</dbReference>
<evidence type="ECO:0000313" key="3">
    <source>
        <dbReference type="Proteomes" id="UP000283633"/>
    </source>
</evidence>
<dbReference type="OrthoDB" id="1699164at2"/>
<dbReference type="GO" id="GO:0051082">
    <property type="term" value="F:unfolded protein binding"/>
    <property type="evidence" value="ECO:0007669"/>
    <property type="project" value="InterPro"/>
</dbReference>